<dbReference type="EMBL" id="JANPWB010000015">
    <property type="protein sequence ID" value="KAJ1093964.1"/>
    <property type="molecule type" value="Genomic_DNA"/>
</dbReference>
<evidence type="ECO:0000256" key="1">
    <source>
        <dbReference type="SAM" id="MobiDB-lite"/>
    </source>
</evidence>
<sequence>MRTLVASHINHSTQFCFSPAITCRLLYDCWAQRNTASRARAADGIEHVTQRPARLEQEGPGATFRSPTAAAGNGNSKHSAHQPHQR</sequence>
<comment type="caution">
    <text evidence="2">The sequence shown here is derived from an EMBL/GenBank/DDBJ whole genome shotgun (WGS) entry which is preliminary data.</text>
</comment>
<evidence type="ECO:0000313" key="2">
    <source>
        <dbReference type="EMBL" id="KAJ1093964.1"/>
    </source>
</evidence>
<dbReference type="Proteomes" id="UP001066276">
    <property type="component" value="Chromosome 11"/>
</dbReference>
<accession>A0AAV7LUA9</accession>
<keyword evidence="3" id="KW-1185">Reference proteome</keyword>
<organism evidence="2 3">
    <name type="scientific">Pleurodeles waltl</name>
    <name type="common">Iberian ribbed newt</name>
    <dbReference type="NCBI Taxonomy" id="8319"/>
    <lineage>
        <taxon>Eukaryota</taxon>
        <taxon>Metazoa</taxon>
        <taxon>Chordata</taxon>
        <taxon>Craniata</taxon>
        <taxon>Vertebrata</taxon>
        <taxon>Euteleostomi</taxon>
        <taxon>Amphibia</taxon>
        <taxon>Batrachia</taxon>
        <taxon>Caudata</taxon>
        <taxon>Salamandroidea</taxon>
        <taxon>Salamandridae</taxon>
        <taxon>Pleurodelinae</taxon>
        <taxon>Pleurodeles</taxon>
    </lineage>
</organism>
<protein>
    <submittedName>
        <fullName evidence="2">Uncharacterized protein</fullName>
    </submittedName>
</protein>
<gene>
    <name evidence="2" type="ORF">NDU88_007050</name>
</gene>
<name>A0AAV7LUA9_PLEWA</name>
<feature type="region of interest" description="Disordered" evidence="1">
    <location>
        <begin position="39"/>
        <end position="86"/>
    </location>
</feature>
<dbReference type="AlphaFoldDB" id="A0AAV7LUA9"/>
<proteinExistence type="predicted"/>
<evidence type="ECO:0000313" key="3">
    <source>
        <dbReference type="Proteomes" id="UP001066276"/>
    </source>
</evidence>
<feature type="compositionally biased region" description="Basic and acidic residues" evidence="1">
    <location>
        <begin position="40"/>
        <end position="57"/>
    </location>
</feature>
<reference evidence="2" key="1">
    <citation type="journal article" date="2022" name="bioRxiv">
        <title>Sequencing and chromosome-scale assembly of the giantPleurodeles waltlgenome.</title>
        <authorList>
            <person name="Brown T."/>
            <person name="Elewa A."/>
            <person name="Iarovenko S."/>
            <person name="Subramanian E."/>
            <person name="Araus A.J."/>
            <person name="Petzold A."/>
            <person name="Susuki M."/>
            <person name="Suzuki K.-i.T."/>
            <person name="Hayashi T."/>
            <person name="Toyoda A."/>
            <person name="Oliveira C."/>
            <person name="Osipova E."/>
            <person name="Leigh N.D."/>
            <person name="Simon A."/>
            <person name="Yun M.H."/>
        </authorList>
    </citation>
    <scope>NUCLEOTIDE SEQUENCE</scope>
    <source>
        <strain evidence="2">20211129_DDA</strain>
        <tissue evidence="2">Liver</tissue>
    </source>
</reference>